<dbReference type="Gene3D" id="2.40.30.330">
    <property type="entry name" value="Pre-mRNA cleavage complex subunit Clp1, C-terminal domain"/>
    <property type="match status" value="1"/>
</dbReference>
<name>S9VGN6_9TRYP</name>
<dbReference type="InterPro" id="IPR038238">
    <property type="entry name" value="Clp1_C_sf"/>
</dbReference>
<organism evidence="1 2">
    <name type="scientific">Strigomonas culicis</name>
    <dbReference type="NCBI Taxonomy" id="28005"/>
    <lineage>
        <taxon>Eukaryota</taxon>
        <taxon>Discoba</taxon>
        <taxon>Euglenozoa</taxon>
        <taxon>Kinetoplastea</taxon>
        <taxon>Metakinetoplastina</taxon>
        <taxon>Trypanosomatida</taxon>
        <taxon>Trypanosomatidae</taxon>
        <taxon>Strigomonadinae</taxon>
        <taxon>Strigomonas</taxon>
    </lineage>
</organism>
<keyword evidence="2" id="KW-1185">Reference proteome</keyword>
<dbReference type="Proteomes" id="UP000015354">
    <property type="component" value="Unassembled WGS sequence"/>
</dbReference>
<sequence>MNAESNCLYTPGCVSALVTNEAELPLWLGRTNAPQQVTLNFPSARAAAEHGERRDLPHALEQLYDTAVAYAGERLPQRAAHRHVVVDAPAPEGELQPGVFYKRLLELVRPSHVVLVAARDAAHETVPGQGSWTSYLQEDVQRLLPDCEFVFVPPQARPCPQSTRPLLLLEYFVGTPLAPLGCSKVVVPLSGAGLQCCSLTATVGADGTVAVQRVQPDRSWRGLVCALSHAETLEEVPLAPVAGQFAVIDVDEASEEMVVIVPAGEEPLQRRLVIVPRAAESDSLRLTEVQIAQLEESVAV</sequence>
<accession>S9VGN6</accession>
<evidence type="ECO:0000313" key="1">
    <source>
        <dbReference type="EMBL" id="EPY26126.1"/>
    </source>
</evidence>
<protein>
    <submittedName>
        <fullName evidence="1">Uncharacterized protein</fullName>
    </submittedName>
</protein>
<dbReference type="EMBL" id="ATMH01006308">
    <property type="protein sequence ID" value="EPY26126.1"/>
    <property type="molecule type" value="Genomic_DNA"/>
</dbReference>
<comment type="caution">
    <text evidence="1">The sequence shown here is derived from an EMBL/GenBank/DDBJ whole genome shotgun (WGS) entry which is preliminary data.</text>
</comment>
<evidence type="ECO:0000313" key="2">
    <source>
        <dbReference type="Proteomes" id="UP000015354"/>
    </source>
</evidence>
<gene>
    <name evidence="1" type="ORF">STCU_06308</name>
</gene>
<dbReference type="OrthoDB" id="275196at2759"/>
<dbReference type="AlphaFoldDB" id="S9VGN6"/>
<proteinExistence type="predicted"/>
<reference evidence="1 2" key="1">
    <citation type="journal article" date="2013" name="PLoS ONE">
        <title>Predicting the Proteins of Angomonas deanei, Strigomonas culicis and Their Respective Endosymbionts Reveals New Aspects of the Trypanosomatidae Family.</title>
        <authorList>
            <person name="Motta M.C."/>
            <person name="Martins A.C."/>
            <person name="de Souza S.S."/>
            <person name="Catta-Preta C.M."/>
            <person name="Silva R."/>
            <person name="Klein C.C."/>
            <person name="de Almeida L.G."/>
            <person name="de Lima Cunha O."/>
            <person name="Ciapina L.P."/>
            <person name="Brocchi M."/>
            <person name="Colabardini A.C."/>
            <person name="de Araujo Lima B."/>
            <person name="Machado C.R."/>
            <person name="de Almeida Soares C.M."/>
            <person name="Probst C.M."/>
            <person name="de Menezes C.B."/>
            <person name="Thompson C.E."/>
            <person name="Bartholomeu D.C."/>
            <person name="Gradia D.F."/>
            <person name="Pavoni D.P."/>
            <person name="Grisard E.C."/>
            <person name="Fantinatti-Garboggini F."/>
            <person name="Marchini F.K."/>
            <person name="Rodrigues-Luiz G.F."/>
            <person name="Wagner G."/>
            <person name="Goldman G.H."/>
            <person name="Fietto J.L."/>
            <person name="Elias M.C."/>
            <person name="Goldman M.H."/>
            <person name="Sagot M.F."/>
            <person name="Pereira M."/>
            <person name="Stoco P.H."/>
            <person name="de Mendonca-Neto R.P."/>
            <person name="Teixeira S.M."/>
            <person name="Maciel T.E."/>
            <person name="de Oliveira Mendes T.A."/>
            <person name="Urmenyi T.P."/>
            <person name="de Souza W."/>
            <person name="Schenkman S."/>
            <person name="de Vasconcelos A.T."/>
        </authorList>
    </citation>
    <scope>NUCLEOTIDE SEQUENCE [LARGE SCALE GENOMIC DNA]</scope>
</reference>